<dbReference type="EMBL" id="ML987190">
    <property type="protein sequence ID" value="KAF2255264.1"/>
    <property type="molecule type" value="Genomic_DNA"/>
</dbReference>
<protein>
    <submittedName>
        <fullName evidence="2">NAD(P)-binding protein</fullName>
    </submittedName>
</protein>
<organism evidence="2 3">
    <name type="scientific">Trematosphaeria pertusa</name>
    <dbReference type="NCBI Taxonomy" id="390896"/>
    <lineage>
        <taxon>Eukaryota</taxon>
        <taxon>Fungi</taxon>
        <taxon>Dikarya</taxon>
        <taxon>Ascomycota</taxon>
        <taxon>Pezizomycotina</taxon>
        <taxon>Dothideomycetes</taxon>
        <taxon>Pleosporomycetidae</taxon>
        <taxon>Pleosporales</taxon>
        <taxon>Massarineae</taxon>
        <taxon>Trematosphaeriaceae</taxon>
        <taxon>Trematosphaeria</taxon>
    </lineage>
</organism>
<accession>A0A6A6IXZ0</accession>
<dbReference type="InterPro" id="IPR036291">
    <property type="entry name" value="NAD(P)-bd_dom_sf"/>
</dbReference>
<dbReference type="GeneID" id="54588528"/>
<proteinExistence type="predicted"/>
<dbReference type="PANTHER" id="PTHR43349">
    <property type="entry name" value="PINORESINOL REDUCTASE-RELATED"/>
    <property type="match status" value="1"/>
</dbReference>
<sequence length="339" mass="37995">MSKQKVLLLGATGETGGDILEGLLEDGSFEVACLVQPSSAQKPAVKKLETRNLKIVVGDLSGDVNDLATAITGYDTIISSISAPHQLAQLSLVDAAAKAGTVKRFVPCGFMTVCPPGGVMHLRDDKEVVYQRIWCHHLPYTIVDVGYWHQLSWFRVPSGRFDYAVLLERNEVYAGGDAKTLLTDKRDIGRFVARIIKDERTLNQKVFTYSDFISQNEIARMIEQKTGEKLELTHISEQDLLTTRANARAACEPEPRNMMVRLVRSQAEYNASKYIRRDNTPAMGKYLGYLDARELYPDFEPISFERFVDELVEGKGERPYEEMYAALKDMQGGEKAEGE</sequence>
<dbReference type="OrthoDB" id="419598at2759"/>
<dbReference type="Gene3D" id="3.40.50.720">
    <property type="entry name" value="NAD(P)-binding Rossmann-like Domain"/>
    <property type="match status" value="1"/>
</dbReference>
<reference evidence="2" key="1">
    <citation type="journal article" date="2020" name="Stud. Mycol.">
        <title>101 Dothideomycetes genomes: a test case for predicting lifestyles and emergence of pathogens.</title>
        <authorList>
            <person name="Haridas S."/>
            <person name="Albert R."/>
            <person name="Binder M."/>
            <person name="Bloem J."/>
            <person name="Labutti K."/>
            <person name="Salamov A."/>
            <person name="Andreopoulos B."/>
            <person name="Baker S."/>
            <person name="Barry K."/>
            <person name="Bills G."/>
            <person name="Bluhm B."/>
            <person name="Cannon C."/>
            <person name="Castanera R."/>
            <person name="Culley D."/>
            <person name="Daum C."/>
            <person name="Ezra D."/>
            <person name="Gonzalez J."/>
            <person name="Henrissat B."/>
            <person name="Kuo A."/>
            <person name="Liang C."/>
            <person name="Lipzen A."/>
            <person name="Lutzoni F."/>
            <person name="Magnuson J."/>
            <person name="Mondo S."/>
            <person name="Nolan M."/>
            <person name="Ohm R."/>
            <person name="Pangilinan J."/>
            <person name="Park H.-J."/>
            <person name="Ramirez L."/>
            <person name="Alfaro M."/>
            <person name="Sun H."/>
            <person name="Tritt A."/>
            <person name="Yoshinaga Y."/>
            <person name="Zwiers L.-H."/>
            <person name="Turgeon B."/>
            <person name="Goodwin S."/>
            <person name="Spatafora J."/>
            <person name="Crous P."/>
            <person name="Grigoriev I."/>
        </authorList>
    </citation>
    <scope>NUCLEOTIDE SEQUENCE</scope>
    <source>
        <strain evidence="2">CBS 122368</strain>
    </source>
</reference>
<name>A0A6A6IXZ0_9PLEO</name>
<evidence type="ECO:0000313" key="2">
    <source>
        <dbReference type="EMBL" id="KAF2255264.1"/>
    </source>
</evidence>
<dbReference type="SUPFAM" id="SSF51735">
    <property type="entry name" value="NAD(P)-binding Rossmann-fold domains"/>
    <property type="match status" value="1"/>
</dbReference>
<dbReference type="InterPro" id="IPR008030">
    <property type="entry name" value="NmrA-like"/>
</dbReference>
<dbReference type="AlphaFoldDB" id="A0A6A6IXZ0"/>
<dbReference type="Proteomes" id="UP000800094">
    <property type="component" value="Unassembled WGS sequence"/>
</dbReference>
<dbReference type="PANTHER" id="PTHR43349:SF93">
    <property type="entry name" value="ISOFLAVONE REDUCTASE HOMOLOG P3-RELATED"/>
    <property type="match status" value="1"/>
</dbReference>
<evidence type="ECO:0000313" key="3">
    <source>
        <dbReference type="Proteomes" id="UP000800094"/>
    </source>
</evidence>
<dbReference type="Pfam" id="PF05368">
    <property type="entry name" value="NmrA"/>
    <property type="match status" value="1"/>
</dbReference>
<dbReference type="InterPro" id="IPR050608">
    <property type="entry name" value="NmrA-type/Isoflavone_red_sf"/>
</dbReference>
<dbReference type="Gene3D" id="3.90.25.10">
    <property type="entry name" value="UDP-galactose 4-epimerase, domain 1"/>
    <property type="match status" value="1"/>
</dbReference>
<keyword evidence="3" id="KW-1185">Reference proteome</keyword>
<gene>
    <name evidence="2" type="ORF">BU26DRAFT_600799</name>
</gene>
<feature type="domain" description="NmrA-like" evidence="1">
    <location>
        <begin position="3"/>
        <end position="300"/>
    </location>
</feature>
<evidence type="ECO:0000259" key="1">
    <source>
        <dbReference type="Pfam" id="PF05368"/>
    </source>
</evidence>
<dbReference type="RefSeq" id="XP_033690268.1">
    <property type="nucleotide sequence ID" value="XM_033835198.1"/>
</dbReference>